<comment type="similarity">
    <text evidence="2">Belongs to the amino acid-polyamine-organocation (APC) superfamily. Spore germination protein (SGP) (TC 2.A.3.9) family.</text>
</comment>
<evidence type="ECO:0000256" key="5">
    <source>
        <dbReference type="ARBA" id="ARBA00022692"/>
    </source>
</evidence>
<feature type="transmembrane region" description="Helical" evidence="8">
    <location>
        <begin position="45"/>
        <end position="67"/>
    </location>
</feature>
<dbReference type="STRING" id="1196324.A374_05266"/>
<organism evidence="9 10">
    <name type="scientific">Fictibacillus macauensis ZFHKF-1</name>
    <dbReference type="NCBI Taxonomy" id="1196324"/>
    <lineage>
        <taxon>Bacteria</taxon>
        <taxon>Bacillati</taxon>
        <taxon>Bacillota</taxon>
        <taxon>Bacilli</taxon>
        <taxon>Bacillales</taxon>
        <taxon>Fictibacillaceae</taxon>
        <taxon>Fictibacillus</taxon>
    </lineage>
</organism>
<feature type="transmembrane region" description="Helical" evidence="8">
    <location>
        <begin position="144"/>
        <end position="165"/>
    </location>
</feature>
<dbReference type="PANTHER" id="PTHR34975:SF2">
    <property type="entry name" value="SPORE GERMINATION PROTEIN A2"/>
    <property type="match status" value="1"/>
</dbReference>
<accession>I8AKH4</accession>
<dbReference type="PATRIC" id="fig|1196324.3.peg.1068"/>
<evidence type="ECO:0000256" key="3">
    <source>
        <dbReference type="ARBA" id="ARBA00022448"/>
    </source>
</evidence>
<dbReference type="AlphaFoldDB" id="I8AKH4"/>
<dbReference type="RefSeq" id="WP_007201152.1">
    <property type="nucleotide sequence ID" value="NZ_AKKV01000021.1"/>
</dbReference>
<evidence type="ECO:0000313" key="10">
    <source>
        <dbReference type="Proteomes" id="UP000004080"/>
    </source>
</evidence>
<proteinExistence type="inferred from homology"/>
<feature type="transmembrane region" description="Helical" evidence="8">
    <location>
        <begin position="87"/>
        <end position="109"/>
    </location>
</feature>
<sequence>MTLIQPHEKSLVSPYFAFYLIVSMQIGVGILGFQRYIAKSSGHDAWMTVMIAGVAIHALVWMCYSLLNNSGGDLVSIHEQLFGKWVGAVFSTLFFLYAVFLALTALRTYIEVIQVWMFPHINAWGIGFLLIFVAYYFVSGGFRIVTALSFFCVLIGTPIIFLKYFALKNSHFYNLLPLFDHSLMDYYAGTKAMTLNFLGFEMLLMYYPFIKNPASSHKWSQWGAFFTLCIYTLTALESFAYYSQGQLKHTIWATVTIWKIVEFPFIERFEYIGISMWLFVILPNIVISIWVATRIFKRVYTIKQKYSIFPIMLLLWIGCFIFKDRQFIDALNTYVSRIGYYLIFFYIPLLFIIQRIVLKVKGTKHAKI</sequence>
<dbReference type="GO" id="GO:0009847">
    <property type="term" value="P:spore germination"/>
    <property type="evidence" value="ECO:0007669"/>
    <property type="project" value="InterPro"/>
</dbReference>
<dbReference type="OrthoDB" id="2380240at2"/>
<protein>
    <submittedName>
        <fullName evidence="9">Spore germination protein</fullName>
    </submittedName>
</protein>
<name>I8AKH4_9BACL</name>
<evidence type="ECO:0000313" key="9">
    <source>
        <dbReference type="EMBL" id="EIT86347.1"/>
    </source>
</evidence>
<dbReference type="InterPro" id="IPR004761">
    <property type="entry name" value="Spore_GerAB"/>
</dbReference>
<keyword evidence="3" id="KW-0813">Transport</keyword>
<evidence type="ECO:0000256" key="6">
    <source>
        <dbReference type="ARBA" id="ARBA00022989"/>
    </source>
</evidence>
<feature type="transmembrane region" description="Helical" evidence="8">
    <location>
        <begin position="338"/>
        <end position="358"/>
    </location>
</feature>
<comment type="subcellular location">
    <subcellularLocation>
        <location evidence="1">Membrane</location>
        <topology evidence="1">Multi-pass membrane protein</topology>
    </subcellularLocation>
</comment>
<feature type="transmembrane region" description="Helical" evidence="8">
    <location>
        <begin position="186"/>
        <end position="210"/>
    </location>
</feature>
<evidence type="ECO:0000256" key="2">
    <source>
        <dbReference type="ARBA" id="ARBA00007998"/>
    </source>
</evidence>
<feature type="transmembrane region" description="Helical" evidence="8">
    <location>
        <begin position="12"/>
        <end position="33"/>
    </location>
</feature>
<dbReference type="Proteomes" id="UP000004080">
    <property type="component" value="Unassembled WGS sequence"/>
</dbReference>
<evidence type="ECO:0000256" key="4">
    <source>
        <dbReference type="ARBA" id="ARBA00022544"/>
    </source>
</evidence>
<keyword evidence="7 8" id="KW-0472">Membrane</keyword>
<keyword evidence="6 8" id="KW-1133">Transmembrane helix</keyword>
<feature type="transmembrane region" description="Helical" evidence="8">
    <location>
        <begin position="121"/>
        <end position="138"/>
    </location>
</feature>
<dbReference type="EMBL" id="AKKV01000021">
    <property type="protein sequence ID" value="EIT86347.1"/>
    <property type="molecule type" value="Genomic_DNA"/>
</dbReference>
<keyword evidence="10" id="KW-1185">Reference proteome</keyword>
<evidence type="ECO:0000256" key="7">
    <source>
        <dbReference type="ARBA" id="ARBA00023136"/>
    </source>
</evidence>
<gene>
    <name evidence="9" type="ORF">A374_05266</name>
</gene>
<dbReference type="Pfam" id="PF03845">
    <property type="entry name" value="Spore_permease"/>
    <property type="match status" value="1"/>
</dbReference>
<keyword evidence="4" id="KW-0309">Germination</keyword>
<feature type="transmembrane region" description="Helical" evidence="8">
    <location>
        <begin position="305"/>
        <end position="323"/>
    </location>
</feature>
<dbReference type="NCBIfam" id="TIGR00912">
    <property type="entry name" value="2A0309"/>
    <property type="match status" value="1"/>
</dbReference>
<evidence type="ECO:0000256" key="1">
    <source>
        <dbReference type="ARBA" id="ARBA00004141"/>
    </source>
</evidence>
<reference evidence="9 10" key="1">
    <citation type="journal article" date="2012" name="J. Bacteriol.">
        <title>Genome of Bacillus macauensis ZFHKF-1, a Long-Chain-Forming Bacterium.</title>
        <authorList>
            <person name="Cai L."/>
            <person name="Zhang T."/>
        </authorList>
    </citation>
    <scope>NUCLEOTIDE SEQUENCE [LARGE SCALE GENOMIC DNA]</scope>
    <source>
        <strain evidence="9 10">ZFHKF-1</strain>
    </source>
</reference>
<feature type="transmembrane region" description="Helical" evidence="8">
    <location>
        <begin position="222"/>
        <end position="242"/>
    </location>
</feature>
<feature type="transmembrane region" description="Helical" evidence="8">
    <location>
        <begin position="272"/>
        <end position="293"/>
    </location>
</feature>
<comment type="caution">
    <text evidence="9">The sequence shown here is derived from an EMBL/GenBank/DDBJ whole genome shotgun (WGS) entry which is preliminary data.</text>
</comment>
<dbReference type="PANTHER" id="PTHR34975">
    <property type="entry name" value="SPORE GERMINATION PROTEIN A2"/>
    <property type="match status" value="1"/>
</dbReference>
<keyword evidence="5 8" id="KW-0812">Transmembrane</keyword>
<dbReference type="GO" id="GO:0016020">
    <property type="term" value="C:membrane"/>
    <property type="evidence" value="ECO:0007669"/>
    <property type="project" value="UniProtKB-SubCell"/>
</dbReference>
<evidence type="ECO:0000256" key="8">
    <source>
        <dbReference type="SAM" id="Phobius"/>
    </source>
</evidence>
<dbReference type="eggNOG" id="COG0531">
    <property type="taxonomic scope" value="Bacteria"/>
</dbReference>